<feature type="domain" description="PX" evidence="8">
    <location>
        <begin position="89"/>
        <end position="206"/>
    </location>
</feature>
<keyword evidence="4" id="KW-0653">Protein transport</keyword>
<evidence type="ECO:0000256" key="7">
    <source>
        <dbReference type="SAM" id="MobiDB-lite"/>
    </source>
</evidence>
<dbReference type="SMART" id="SM00312">
    <property type="entry name" value="PX"/>
    <property type="match status" value="1"/>
</dbReference>
<proteinExistence type="predicted"/>
<evidence type="ECO:0000313" key="9">
    <source>
        <dbReference type="Proteomes" id="UP001190640"/>
    </source>
</evidence>
<dbReference type="GO" id="GO:0015031">
    <property type="term" value="P:protein transport"/>
    <property type="evidence" value="ECO:0007669"/>
    <property type="project" value="UniProtKB-KW"/>
</dbReference>
<evidence type="ECO:0000259" key="8">
    <source>
        <dbReference type="PROSITE" id="PS50195"/>
    </source>
</evidence>
<dbReference type="Pfam" id="PF00787">
    <property type="entry name" value="PX"/>
    <property type="match status" value="1"/>
</dbReference>
<keyword evidence="6" id="KW-0472">Membrane</keyword>
<dbReference type="GO" id="GO:0031901">
    <property type="term" value="C:early endosome membrane"/>
    <property type="evidence" value="ECO:0007669"/>
    <property type="project" value="UniProtKB-SubCell"/>
</dbReference>
<evidence type="ECO:0000256" key="2">
    <source>
        <dbReference type="ARBA" id="ARBA00022448"/>
    </source>
</evidence>
<dbReference type="CTD" id="124460"/>
<dbReference type="Proteomes" id="UP001190640">
    <property type="component" value="Chromosome 16"/>
</dbReference>
<dbReference type="GeneID" id="129344182"/>
<dbReference type="PROSITE" id="PS50195">
    <property type="entry name" value="PX"/>
    <property type="match status" value="1"/>
</dbReference>
<keyword evidence="2" id="KW-0813">Transport</keyword>
<name>A0AA97LIJ0_EUBMA</name>
<dbReference type="GO" id="GO:1901981">
    <property type="term" value="F:phosphatidylinositol phosphate binding"/>
    <property type="evidence" value="ECO:0007669"/>
    <property type="project" value="TreeGrafter"/>
</dbReference>
<dbReference type="InterPro" id="IPR001683">
    <property type="entry name" value="PX_dom"/>
</dbReference>
<dbReference type="SUPFAM" id="SSF64268">
    <property type="entry name" value="PX domain"/>
    <property type="match status" value="1"/>
</dbReference>
<evidence type="ECO:0000256" key="5">
    <source>
        <dbReference type="ARBA" id="ARBA00023121"/>
    </source>
</evidence>
<feature type="compositionally biased region" description="Low complexity" evidence="7">
    <location>
        <begin position="57"/>
        <end position="69"/>
    </location>
</feature>
<evidence type="ECO:0000256" key="1">
    <source>
        <dbReference type="ARBA" id="ARBA00004469"/>
    </source>
</evidence>
<dbReference type="PANTHER" id="PTHR20939">
    <property type="entry name" value="SORTING NEXIN 20, 21"/>
    <property type="match status" value="1"/>
</dbReference>
<evidence type="ECO:0000313" key="10">
    <source>
        <dbReference type="RefSeq" id="XP_054856684.1"/>
    </source>
</evidence>
<organism evidence="9 10">
    <name type="scientific">Eublepharis macularius</name>
    <name type="common">Leopard gecko</name>
    <name type="synonym">Cyrtodactylus macularius</name>
    <dbReference type="NCBI Taxonomy" id="481883"/>
    <lineage>
        <taxon>Eukaryota</taxon>
        <taxon>Metazoa</taxon>
        <taxon>Chordata</taxon>
        <taxon>Craniata</taxon>
        <taxon>Vertebrata</taxon>
        <taxon>Euteleostomi</taxon>
        <taxon>Lepidosauria</taxon>
        <taxon>Squamata</taxon>
        <taxon>Bifurcata</taxon>
        <taxon>Gekkota</taxon>
        <taxon>Eublepharidae</taxon>
        <taxon>Eublepharinae</taxon>
        <taxon>Eublepharis</taxon>
    </lineage>
</organism>
<keyword evidence="5" id="KW-0446">Lipid-binding</keyword>
<reference evidence="10" key="1">
    <citation type="submission" date="2025-08" db="UniProtKB">
        <authorList>
            <consortium name="RefSeq"/>
        </authorList>
    </citation>
    <scope>IDENTIFICATION</scope>
    <source>
        <tissue evidence="10">Blood</tissue>
    </source>
</reference>
<comment type="subcellular location">
    <subcellularLocation>
        <location evidence="1">Early endosome membrane</location>
        <topology evidence="1">Peripheral membrane protein</topology>
        <orientation evidence="1">Cytoplasmic side</orientation>
    </subcellularLocation>
</comment>
<evidence type="ECO:0000256" key="6">
    <source>
        <dbReference type="ARBA" id="ARBA00023136"/>
    </source>
</evidence>
<dbReference type="PANTHER" id="PTHR20939:SF1">
    <property type="entry name" value="SORTING NEXIN-20"/>
    <property type="match status" value="1"/>
</dbReference>
<keyword evidence="3" id="KW-0967">Endosome</keyword>
<dbReference type="KEGG" id="emc:129344182"/>
<dbReference type="Gene3D" id="3.30.1520.10">
    <property type="entry name" value="Phox-like domain"/>
    <property type="match status" value="1"/>
</dbReference>
<dbReference type="InterPro" id="IPR036871">
    <property type="entry name" value="PX_dom_sf"/>
</dbReference>
<keyword evidence="9" id="KW-1185">Reference proteome</keyword>
<dbReference type="RefSeq" id="XP_054856684.1">
    <property type="nucleotide sequence ID" value="XM_055000709.1"/>
</dbReference>
<evidence type="ECO:0000256" key="4">
    <source>
        <dbReference type="ARBA" id="ARBA00022927"/>
    </source>
</evidence>
<sequence>MEGGQPFSGESNQKEGTGGTPKSAPAVRSDEDDGYEVLIPFQANPEQKETSNVTGANRSSKNSQSPNSSMTTKELQEYWRNEKRNCREVKVLFEIPSARIVEKVFSKYVAYRIIIIQTGSFDGNRSIIERRYSDFERLHANLLKTFYDEMEDVPFPKKSISGNFTEEIIMERKLAFQDYLRILYSMECIQTSRMFIDFLVGPEMEEAYSCLRGGQYTKALEIFLAVVPLQEKLIKHRPILLVPTLCAILICHKDLDNSRSAYEFGEKALLRLQNHPNNRYFMPLLETMISLAYELGKDFVSLQEKLEERKAKKVPRKMVTLKELAVQEYVH</sequence>
<gene>
    <name evidence="10" type="primary">SNX20</name>
</gene>
<protein>
    <submittedName>
        <fullName evidence="10">Sorting nexin-20</fullName>
    </submittedName>
</protein>
<feature type="region of interest" description="Disordered" evidence="7">
    <location>
        <begin position="1"/>
        <end position="75"/>
    </location>
</feature>
<dbReference type="InterPro" id="IPR039937">
    <property type="entry name" value="SNX20/SNX21"/>
</dbReference>
<evidence type="ECO:0000256" key="3">
    <source>
        <dbReference type="ARBA" id="ARBA00022753"/>
    </source>
</evidence>
<dbReference type="AlphaFoldDB" id="A0AA97LIJ0"/>
<accession>A0AA97LIJ0</accession>